<organism evidence="1 2">
    <name type="scientific">Erwinia phage pEp_SNUABM_01</name>
    <dbReference type="NCBI Taxonomy" id="2601643"/>
    <lineage>
        <taxon>Viruses</taxon>
        <taxon>Duplodnaviria</taxon>
        <taxon>Heunggongvirae</taxon>
        <taxon>Uroviricota</taxon>
        <taxon>Caudoviricetes</taxon>
        <taxon>Vequintavirinae</taxon>
        <taxon>Henunavirus</taxon>
        <taxon>Henunavirus SNUABM01</taxon>
    </lineage>
</organism>
<dbReference type="Proteomes" id="UP000326545">
    <property type="component" value="Segment"/>
</dbReference>
<evidence type="ECO:0000313" key="2">
    <source>
        <dbReference type="Proteomes" id="UP000326545"/>
    </source>
</evidence>
<dbReference type="EMBL" id="MN184887">
    <property type="protein sequence ID" value="QEQ95068.1"/>
    <property type="molecule type" value="Genomic_DNA"/>
</dbReference>
<sequence length="68" mass="7925">MTTMTKVRLELTAPDGNLIRYEYEDSNGQEPDIGSNMQVNRWRFKVLKCHYEEISPRTLVIKGALYGF</sequence>
<name>A0A5J6DB43_9CAUD</name>
<proteinExistence type="predicted"/>
<accession>A0A5J6DB43</accession>
<keyword evidence="2" id="KW-1185">Reference proteome</keyword>
<evidence type="ECO:0000313" key="1">
    <source>
        <dbReference type="EMBL" id="QEQ95068.1"/>
    </source>
</evidence>
<protein>
    <submittedName>
        <fullName evidence="1">Uncharacterized protein</fullName>
    </submittedName>
</protein>
<reference evidence="1 2" key="1">
    <citation type="submission" date="2019-07" db="EMBL/GenBank/DDBJ databases">
        <title>Complete genome sequence of bacteriophages infecting Erwinia pyrifoliae.</title>
        <authorList>
            <person name="Kim S.G."/>
            <person name="Park S.C."/>
        </authorList>
    </citation>
    <scope>NUCLEOTIDE SEQUENCE [LARGE SCALE GENOMIC DNA]</scope>
</reference>
<gene>
    <name evidence="1" type="ORF">pEpSNUABM01_242</name>
</gene>